<dbReference type="Pfam" id="PF04434">
    <property type="entry name" value="SWIM"/>
    <property type="match status" value="1"/>
</dbReference>
<protein>
    <recommendedName>
        <fullName evidence="6">SWIM-type domain-containing protein</fullName>
    </recommendedName>
</protein>
<sequence>MSFESKGEVKDAVDKYSVTNRYPFYWAKNCSDKLRAKCSNLNKTCSWVAYFGIDSRCSSNKWVLKTYQSDHTCNPGWQIPSATAKWLVKNFFSSKPGVADMKVASMKEMVKKELNCDVSLEQMRKAKSLIRKLEKGDIKAEYKRLDDYRAEIQRSNQGNTCILTLLQPSPIFDKFYVCFHACKKGFLEGCRRLIGIDGAFLKSEVKGEILTAVARDANNQMFPIAWAVVASETKATWKWFLENLRDDLNIGRGNGWAFVSDQQKVGLLPALYETLPEVEHRRCARHLYAIWRRAHPGLELQRQFWKCCKSASKREFDQNLEVLKALSLTGHEDILKVDPKFWCRAFFNRDIKCETVDNNLCEAFNGVIVPARSLFGYTQLEYIRKLVMQRLIKNKNLGDKWVGDLGPRIRRRINKFVESSNKWRVLFNGSDGYEVSCGSDTYLVDLENRRCLCEQWDVSGIPCKHAICAIRDKGHRIEDYVCTWYKKHMYLHTYAETMTPIAGPLFWPQTNVEVLPAELKKKEMGRPRKNRIKEIGEIPRSGKLPKRGTSITCQLCFKKGHNKKGCPSKDQILQGDTTFPIDLQGGSGTSKNPKRCVVCSQTGHSQNKFPMKNNSNQASEERGSGPPQESNVDDTTLHAYFSENADRDDRPTDNVFQWRGQNSITSGGLERVRDRNHKEHKEKAMNSRKRNASSLSATGVSTTARERFNTLFDSMEEGSEV</sequence>
<keyword evidence="8" id="KW-1185">Reference proteome</keyword>
<reference evidence="7" key="1">
    <citation type="submission" date="2022-07" db="EMBL/GenBank/DDBJ databases">
        <authorList>
            <person name="Macas J."/>
            <person name="Novak P."/>
            <person name="Neumann P."/>
        </authorList>
    </citation>
    <scope>NUCLEOTIDE SEQUENCE</scope>
</reference>
<evidence type="ECO:0000256" key="1">
    <source>
        <dbReference type="ARBA" id="ARBA00022723"/>
    </source>
</evidence>
<keyword evidence="2 4" id="KW-0863">Zinc-finger</keyword>
<comment type="caution">
    <text evidence="7">The sequence shown here is derived from an EMBL/GenBank/DDBJ whole genome shotgun (WGS) entry which is preliminary data.</text>
</comment>
<evidence type="ECO:0000256" key="2">
    <source>
        <dbReference type="ARBA" id="ARBA00022771"/>
    </source>
</evidence>
<evidence type="ECO:0000256" key="3">
    <source>
        <dbReference type="ARBA" id="ARBA00022833"/>
    </source>
</evidence>
<dbReference type="GO" id="GO:0008270">
    <property type="term" value="F:zinc ion binding"/>
    <property type="evidence" value="ECO:0007669"/>
    <property type="project" value="UniProtKB-KW"/>
</dbReference>
<keyword evidence="1" id="KW-0479">Metal-binding</keyword>
<dbReference type="AlphaFoldDB" id="A0AAV0FEC7"/>
<feature type="compositionally biased region" description="Basic and acidic residues" evidence="5">
    <location>
        <begin position="670"/>
        <end position="685"/>
    </location>
</feature>
<dbReference type="PANTHER" id="PTHR31973:SF189">
    <property type="entry name" value="TRANSPOSASE, MUDR, PLANT, MULE TRANSPOSASE DOMAIN PROTEIN-RELATED"/>
    <property type="match status" value="1"/>
</dbReference>
<evidence type="ECO:0000313" key="8">
    <source>
        <dbReference type="Proteomes" id="UP001152523"/>
    </source>
</evidence>
<feature type="domain" description="SWIM-type" evidence="6">
    <location>
        <begin position="442"/>
        <end position="474"/>
    </location>
</feature>
<keyword evidence="3" id="KW-0862">Zinc</keyword>
<feature type="region of interest" description="Disordered" evidence="5">
    <location>
        <begin position="662"/>
        <end position="702"/>
    </location>
</feature>
<dbReference type="Proteomes" id="UP001152523">
    <property type="component" value="Unassembled WGS sequence"/>
</dbReference>
<organism evidence="7 8">
    <name type="scientific">Cuscuta epithymum</name>
    <dbReference type="NCBI Taxonomy" id="186058"/>
    <lineage>
        <taxon>Eukaryota</taxon>
        <taxon>Viridiplantae</taxon>
        <taxon>Streptophyta</taxon>
        <taxon>Embryophyta</taxon>
        <taxon>Tracheophyta</taxon>
        <taxon>Spermatophyta</taxon>
        <taxon>Magnoliopsida</taxon>
        <taxon>eudicotyledons</taxon>
        <taxon>Gunneridae</taxon>
        <taxon>Pentapetalae</taxon>
        <taxon>asterids</taxon>
        <taxon>lamiids</taxon>
        <taxon>Solanales</taxon>
        <taxon>Convolvulaceae</taxon>
        <taxon>Cuscuteae</taxon>
        <taxon>Cuscuta</taxon>
        <taxon>Cuscuta subgen. Cuscuta</taxon>
    </lineage>
</organism>
<dbReference type="Pfam" id="PF10551">
    <property type="entry name" value="MULE"/>
    <property type="match status" value="1"/>
</dbReference>
<name>A0AAV0FEC7_9ASTE</name>
<dbReference type="InterPro" id="IPR006564">
    <property type="entry name" value="Znf_PMZ"/>
</dbReference>
<gene>
    <name evidence="7" type="ORF">CEPIT_LOCUS33268</name>
</gene>
<feature type="compositionally biased region" description="Polar residues" evidence="5">
    <location>
        <begin position="601"/>
        <end position="618"/>
    </location>
</feature>
<dbReference type="PROSITE" id="PS50966">
    <property type="entry name" value="ZF_SWIM"/>
    <property type="match status" value="1"/>
</dbReference>
<dbReference type="Gene3D" id="4.10.60.10">
    <property type="entry name" value="Zinc finger, CCHC-type"/>
    <property type="match status" value="1"/>
</dbReference>
<feature type="compositionally biased region" description="Polar residues" evidence="5">
    <location>
        <begin position="692"/>
        <end position="702"/>
    </location>
</feature>
<dbReference type="SMART" id="SM00575">
    <property type="entry name" value="ZnF_PMZ"/>
    <property type="match status" value="1"/>
</dbReference>
<proteinExistence type="predicted"/>
<dbReference type="InterPro" id="IPR018289">
    <property type="entry name" value="MULE_transposase_dom"/>
</dbReference>
<dbReference type="InterPro" id="IPR007527">
    <property type="entry name" value="Znf_SWIM"/>
</dbReference>
<dbReference type="PANTHER" id="PTHR31973">
    <property type="entry name" value="POLYPROTEIN, PUTATIVE-RELATED"/>
    <property type="match status" value="1"/>
</dbReference>
<evidence type="ECO:0000259" key="6">
    <source>
        <dbReference type="PROSITE" id="PS50966"/>
    </source>
</evidence>
<evidence type="ECO:0000256" key="5">
    <source>
        <dbReference type="SAM" id="MobiDB-lite"/>
    </source>
</evidence>
<feature type="region of interest" description="Disordered" evidence="5">
    <location>
        <begin position="601"/>
        <end position="633"/>
    </location>
</feature>
<evidence type="ECO:0000256" key="4">
    <source>
        <dbReference type="PROSITE-ProRule" id="PRU00325"/>
    </source>
</evidence>
<accession>A0AAV0FEC7</accession>
<dbReference type="EMBL" id="CAMAPF010000978">
    <property type="protein sequence ID" value="CAH9133859.1"/>
    <property type="molecule type" value="Genomic_DNA"/>
</dbReference>
<evidence type="ECO:0000313" key="7">
    <source>
        <dbReference type="EMBL" id="CAH9133859.1"/>
    </source>
</evidence>